<evidence type="ECO:0000313" key="3">
    <source>
        <dbReference type="EMBL" id="RRJ29463.1"/>
    </source>
</evidence>
<keyword evidence="1" id="KW-0472">Membrane</keyword>
<feature type="domain" description="DUF1616" evidence="2">
    <location>
        <begin position="27"/>
        <end position="341"/>
    </location>
</feature>
<dbReference type="Pfam" id="PF07760">
    <property type="entry name" value="DUF1616"/>
    <property type="match status" value="1"/>
</dbReference>
<accession>A0A3P3RAK7</accession>
<dbReference type="EMBL" id="RRCH01000028">
    <property type="protein sequence ID" value="RRJ29463.1"/>
    <property type="molecule type" value="Genomic_DNA"/>
</dbReference>
<dbReference type="InterPro" id="IPR011674">
    <property type="entry name" value="DUF1616"/>
</dbReference>
<protein>
    <submittedName>
        <fullName evidence="3">DUF1616 domain-containing protein</fullName>
    </submittedName>
</protein>
<keyword evidence="1" id="KW-0812">Transmembrane</keyword>
<dbReference type="PIRSF" id="PIRSF018671">
    <property type="entry name" value="UCP018671"/>
    <property type="match status" value="1"/>
</dbReference>
<feature type="transmembrane region" description="Helical" evidence="1">
    <location>
        <begin position="185"/>
        <end position="207"/>
    </location>
</feature>
<dbReference type="RefSeq" id="WP_124955452.1">
    <property type="nucleotide sequence ID" value="NZ_RRCH01000028.1"/>
</dbReference>
<gene>
    <name evidence="3" type="ORF">EIK79_12545</name>
</gene>
<reference evidence="3 4" key="1">
    <citation type="submission" date="2018-11" db="EMBL/GenBank/DDBJ databases">
        <title>Taxonoimc description of Halomarina strain SPP-AMP-1.</title>
        <authorList>
            <person name="Pal Y."/>
            <person name="Srinivasana K."/>
            <person name="Verma A."/>
            <person name="Kumar P."/>
        </authorList>
    </citation>
    <scope>NUCLEOTIDE SEQUENCE [LARGE SCALE GENOMIC DNA]</scope>
    <source>
        <strain evidence="3 4">SPP-AMP-1</strain>
    </source>
</reference>
<organism evidence="3 4">
    <name type="scientific">Halocatena pleomorpha</name>
    <dbReference type="NCBI Taxonomy" id="1785090"/>
    <lineage>
        <taxon>Archaea</taxon>
        <taxon>Methanobacteriati</taxon>
        <taxon>Methanobacteriota</taxon>
        <taxon>Stenosarchaea group</taxon>
        <taxon>Halobacteria</taxon>
        <taxon>Halobacteriales</taxon>
        <taxon>Natronomonadaceae</taxon>
        <taxon>Halocatena</taxon>
    </lineage>
</organism>
<feature type="transmembrane region" description="Helical" evidence="1">
    <location>
        <begin position="48"/>
        <end position="68"/>
    </location>
</feature>
<evidence type="ECO:0000256" key="1">
    <source>
        <dbReference type="SAM" id="Phobius"/>
    </source>
</evidence>
<dbReference type="InterPro" id="IPR014495">
    <property type="entry name" value="UCP018671"/>
</dbReference>
<dbReference type="Proteomes" id="UP000282322">
    <property type="component" value="Unassembled WGS sequence"/>
</dbReference>
<evidence type="ECO:0000259" key="2">
    <source>
        <dbReference type="Pfam" id="PF07760"/>
    </source>
</evidence>
<dbReference type="OrthoDB" id="82282at2157"/>
<sequence length="358" mass="39325">MPRDVDLTLLLPRPVRTLPADLAANCLLVLLTLAVVLIPGLDATPIRALVGFAFVLFPSGYAFIATLFPEAGGASVETSEGGKRDESKQSSWFDTGIDGLERVALSFGTSIAIVPLIGLLLDFTPWGIRLVPVLLSLSAFTLCMTAAGAVRRNQLPKEERFSVPYRRWFGRAWGELFESNTRADAVLSAVLILSILLATASATYAIAASKQGESFSEFYVLTKNDDGKLVASNYPKDFSKGESKSVIVGIENHERDREDYSVVVLLQNVTMTDNSTVVNDQQRLQRFQTTLGQNKTWRTTHKITPRMTGERLRVLYLLYKDGVPANPIADNAYREAHLWVNVTAGHGTTPPKRLVPSQ</sequence>
<feature type="transmembrane region" description="Helical" evidence="1">
    <location>
        <begin position="22"/>
        <end position="41"/>
    </location>
</feature>
<name>A0A3P3RAK7_9EURY</name>
<keyword evidence="1" id="KW-1133">Transmembrane helix</keyword>
<dbReference type="AlphaFoldDB" id="A0A3P3RAK7"/>
<keyword evidence="4" id="KW-1185">Reference proteome</keyword>
<comment type="caution">
    <text evidence="3">The sequence shown here is derived from an EMBL/GenBank/DDBJ whole genome shotgun (WGS) entry which is preliminary data.</text>
</comment>
<proteinExistence type="predicted"/>
<evidence type="ECO:0000313" key="4">
    <source>
        <dbReference type="Proteomes" id="UP000282322"/>
    </source>
</evidence>
<feature type="transmembrane region" description="Helical" evidence="1">
    <location>
        <begin position="130"/>
        <end position="150"/>
    </location>
</feature>